<name>A0A1Y2T691_SYMTR</name>
<feature type="compositionally biased region" description="Low complexity" evidence="1">
    <location>
        <begin position="85"/>
        <end position="114"/>
    </location>
</feature>
<dbReference type="PANTHER" id="PTHR36442:SF1">
    <property type="entry name" value="CYCLIC-DI-AMP PHOSPHODIESTERASE PGPH"/>
    <property type="match status" value="1"/>
</dbReference>
<evidence type="ECO:0000313" key="2">
    <source>
        <dbReference type="EMBL" id="OTA40715.1"/>
    </source>
</evidence>
<protein>
    <submittedName>
        <fullName evidence="2">Uncharacterized protein</fullName>
    </submittedName>
</protein>
<dbReference type="EMBL" id="LWLV01001289">
    <property type="protein sequence ID" value="OTA40715.1"/>
    <property type="molecule type" value="Genomic_DNA"/>
</dbReference>
<dbReference type="PANTHER" id="PTHR36442">
    <property type="entry name" value="CYCLIC-DI-AMP PHOSPHODIESTERASE PGPH"/>
    <property type="match status" value="1"/>
</dbReference>
<feature type="compositionally biased region" description="Acidic residues" evidence="1">
    <location>
        <begin position="115"/>
        <end position="126"/>
    </location>
</feature>
<evidence type="ECO:0000313" key="3">
    <source>
        <dbReference type="Proteomes" id="UP000194267"/>
    </source>
</evidence>
<organism evidence="2 3">
    <name type="scientific">Symbiobacterium thermophilum</name>
    <dbReference type="NCBI Taxonomy" id="2734"/>
    <lineage>
        <taxon>Bacteria</taxon>
        <taxon>Bacillati</taxon>
        <taxon>Bacillota</taxon>
        <taxon>Clostridia</taxon>
        <taxon>Eubacteriales</taxon>
        <taxon>Symbiobacteriaceae</taxon>
        <taxon>Symbiobacterium</taxon>
    </lineage>
</organism>
<proteinExistence type="predicted"/>
<comment type="caution">
    <text evidence="2">The sequence shown here is derived from an EMBL/GenBank/DDBJ whole genome shotgun (WGS) entry which is preliminary data.</text>
</comment>
<gene>
    <name evidence="2" type="ORF">A6D92_14070</name>
</gene>
<dbReference type="InterPro" id="IPR052722">
    <property type="entry name" value="PgpH_phosphodiesterase"/>
</dbReference>
<dbReference type="AlphaFoldDB" id="A0A1Y2T691"/>
<accession>A0A1Y2T691</accession>
<sequence>MLADGCEASVRAMRQKGHLSHDQIEQQVRRIINDRLQQGQLDNCDLTLKELDTIARVFVKVLSGVHHARIDYPGQQKSSEGGDPAQAGAGQEGSTAAQTGAGQAGAAAGPAGAAEDTEDTTDGDLG</sequence>
<reference evidence="3" key="1">
    <citation type="submission" date="2016-04" db="EMBL/GenBank/DDBJ databases">
        <authorList>
            <person name="Antunes L.P."/>
            <person name="Martins L.F."/>
            <person name="Pereira R.V."/>
            <person name="Thomas A.M."/>
            <person name="Barbosa D."/>
            <person name="Nascimento L."/>
            <person name="Silva G.M."/>
            <person name="Condomitti G.W."/>
            <person name="Digiampietri L.A."/>
            <person name="Lombardi K.C."/>
            <person name="Ramos P.L."/>
            <person name="Quaggio R.B."/>
            <person name="Oliveira J.C."/>
            <person name="Pascon R.C."/>
            <person name="Cruz J.B."/>
            <person name="Silva A.M."/>
            <person name="Setubal J.C."/>
        </authorList>
    </citation>
    <scope>NUCLEOTIDE SEQUENCE [LARGE SCALE GENOMIC DNA]</scope>
</reference>
<feature type="region of interest" description="Disordered" evidence="1">
    <location>
        <begin position="72"/>
        <end position="126"/>
    </location>
</feature>
<evidence type="ECO:0000256" key="1">
    <source>
        <dbReference type="SAM" id="MobiDB-lite"/>
    </source>
</evidence>
<dbReference type="Proteomes" id="UP000194267">
    <property type="component" value="Unassembled WGS sequence"/>
</dbReference>